<dbReference type="AlphaFoldDB" id="A0A1L0CKD0"/>
<feature type="transmembrane region" description="Helical" evidence="1">
    <location>
        <begin position="175"/>
        <end position="195"/>
    </location>
</feature>
<evidence type="ECO:0000256" key="1">
    <source>
        <dbReference type="SAM" id="Phobius"/>
    </source>
</evidence>
<protein>
    <submittedName>
        <fullName evidence="2">Uncharacterized protein</fullName>
    </submittedName>
</protein>
<evidence type="ECO:0000313" key="3">
    <source>
        <dbReference type="Proteomes" id="UP000183365"/>
    </source>
</evidence>
<organism evidence="2 3">
    <name type="scientific">Hanseniaspora guilliermondii</name>
    <dbReference type="NCBI Taxonomy" id="56406"/>
    <lineage>
        <taxon>Eukaryota</taxon>
        <taxon>Fungi</taxon>
        <taxon>Dikarya</taxon>
        <taxon>Ascomycota</taxon>
        <taxon>Saccharomycotina</taxon>
        <taxon>Saccharomycetes</taxon>
        <taxon>Saccharomycodales</taxon>
        <taxon>Saccharomycodaceae</taxon>
        <taxon>Hanseniaspora</taxon>
    </lineage>
</organism>
<reference evidence="3" key="1">
    <citation type="submission" date="2016-11" db="EMBL/GenBank/DDBJ databases">
        <authorList>
            <person name="Guldener U."/>
        </authorList>
    </citation>
    <scope>NUCLEOTIDE SEQUENCE [LARGE SCALE GENOMIC DNA]</scope>
</reference>
<dbReference type="Proteomes" id="UP000183365">
    <property type="component" value="Unassembled WGS sequence"/>
</dbReference>
<dbReference type="PANTHER" id="PTHR28002:SF1">
    <property type="entry name" value="MIOREX COMPLEX COMPONENT 11"/>
    <property type="match status" value="1"/>
</dbReference>
<keyword evidence="1" id="KW-1133">Transmembrane helix</keyword>
<accession>A0A1L0CKD0</accession>
<dbReference type="Pfam" id="PF10306">
    <property type="entry name" value="FLILHELTA"/>
    <property type="match status" value="1"/>
</dbReference>
<feature type="transmembrane region" description="Helical" evidence="1">
    <location>
        <begin position="73"/>
        <end position="96"/>
    </location>
</feature>
<dbReference type="GO" id="GO:0005739">
    <property type="term" value="C:mitochondrion"/>
    <property type="evidence" value="ECO:0007669"/>
    <property type="project" value="TreeGrafter"/>
</dbReference>
<keyword evidence="1" id="KW-0812">Transmembrane</keyword>
<sequence length="204" mass="24136">MFIKFILPKSNHFRNYITRTHKINYSTDQPVNNVKNIRLYNFLMRYKFIQKLYTNPKYDHYFHNLFNTSTKSVIVSFMILHELTATIPFVGLWYLLYQKFDYLAEDFKDADIDCLYHVDDPNKETLGRKIEQFMKKSENAVKRFIGKFVDTEDLNSEQIKFLTVTGVVSYVSVKAIAPIRIMLSVIMTPTLANILQKGFNKLFK</sequence>
<name>A0A1L0CKD0_9ASCO</name>
<dbReference type="PANTHER" id="PTHR28002">
    <property type="entry name" value="MIOREX COMPLEX COMPONENT 11"/>
    <property type="match status" value="1"/>
</dbReference>
<dbReference type="OrthoDB" id="5580261at2759"/>
<evidence type="ECO:0000313" key="2">
    <source>
        <dbReference type="EMBL" id="SGZ38833.1"/>
    </source>
</evidence>
<dbReference type="EMBL" id="FQNF01000013">
    <property type="protein sequence ID" value="SGZ38833.1"/>
    <property type="molecule type" value="Genomic_DNA"/>
</dbReference>
<dbReference type="VEuPathDB" id="FungiDB:HGUI_01033"/>
<keyword evidence="3" id="KW-1185">Reference proteome</keyword>
<keyword evidence="1" id="KW-0472">Membrane</keyword>
<proteinExistence type="predicted"/>
<dbReference type="InterPro" id="IPR018811">
    <property type="entry name" value="MRX11"/>
</dbReference>
<gene>
    <name evidence="2" type="ORF">HGUI_01033</name>
</gene>